<dbReference type="PANTHER" id="PTHR31928">
    <property type="entry name" value="EXPRESSED PROTEIN"/>
    <property type="match status" value="1"/>
</dbReference>
<dbReference type="InterPro" id="IPR010341">
    <property type="entry name" value="DUF936_pln"/>
</dbReference>
<sequence length="565" mass="61973">MASLIPGVLLKLLQTVNTNTRIRGEYRSVLLQVISIVPALTGSELFPNHGFFIKVSDSSHSTYVSLSEEDNELILMNKLQLGQFFYIEQIQPGTPVPVLVGVRPLPGRHPFIGNPKDLMQMSVSSENPIASVDSEGKNSKPDEMLEAKQESPRHRIIIKEEKVGVASRYMQGVSGSTPSSNSHSNSRRTGADSAVPAKTNVNENGGVGIKKTGTLLNNKEEHTDQVHCKTPPPTPSHIHCQTPPSTPSRTHSLDAPKAKQEIVGANIKERPVTSKSSSTKNPIANQKSSNNLHSFPSSKSKIQTQDNISWDSLPGNLVNPGKGVLRRRNLASLVAMEAQKEASLSTALVKCLGMFADLCKSASMDEPHLSLSKFFSLYQLIEQPHLASMAKEMKSSQVSTKSVHSQENRGQKVSQTHSKIAVKCTKSSMELSQNAKLEWCKGGSTKEIQEMKEILIKESQVWFMKFLEDSLSSGFRAETTRDKKRSNNGAKTCRKPESSDDHIALILSQLKYANDWLDQVRAKTVLDNDVLVETVDRLKRKIYGCLLGHVDSAATALECRAASGS</sequence>
<accession>A0AAD4S826</accession>
<dbReference type="EMBL" id="JAJJMB010013055">
    <property type="protein sequence ID" value="KAI3871485.1"/>
    <property type="molecule type" value="Genomic_DNA"/>
</dbReference>
<evidence type="ECO:0000313" key="4">
    <source>
        <dbReference type="EMBL" id="KAI3871485.1"/>
    </source>
</evidence>
<feature type="region of interest" description="Disordered" evidence="1">
    <location>
        <begin position="128"/>
        <end position="152"/>
    </location>
</feature>
<name>A0AAD4S826_9MAGN</name>
<dbReference type="Pfam" id="PF21647">
    <property type="entry name" value="DUF6857"/>
    <property type="match status" value="1"/>
</dbReference>
<evidence type="ECO:0008006" key="6">
    <source>
        <dbReference type="Google" id="ProtNLM"/>
    </source>
</evidence>
<feature type="compositionally biased region" description="Basic and acidic residues" evidence="1">
    <location>
        <begin position="218"/>
        <end position="227"/>
    </location>
</feature>
<reference evidence="4" key="1">
    <citation type="submission" date="2022-04" db="EMBL/GenBank/DDBJ databases">
        <title>A functionally conserved STORR gene fusion in Papaver species that diverged 16.8 million years ago.</title>
        <authorList>
            <person name="Catania T."/>
        </authorList>
    </citation>
    <scope>NUCLEOTIDE SEQUENCE</scope>
    <source>
        <strain evidence="4">S-188037</strain>
    </source>
</reference>
<evidence type="ECO:0000259" key="2">
    <source>
        <dbReference type="Pfam" id="PF06075"/>
    </source>
</evidence>
<protein>
    <recommendedName>
        <fullName evidence="6">DUF936 family protein</fullName>
    </recommendedName>
</protein>
<feature type="domain" description="DUF6857" evidence="3">
    <location>
        <begin position="390"/>
        <end position="557"/>
    </location>
</feature>
<dbReference type="AlphaFoldDB" id="A0AAD4S826"/>
<feature type="compositionally biased region" description="Basic and acidic residues" evidence="1">
    <location>
        <begin position="251"/>
        <end position="260"/>
    </location>
</feature>
<comment type="caution">
    <text evidence="4">The sequence shown here is derived from an EMBL/GenBank/DDBJ whole genome shotgun (WGS) entry which is preliminary data.</text>
</comment>
<dbReference type="Proteomes" id="UP001202328">
    <property type="component" value="Unassembled WGS sequence"/>
</dbReference>
<dbReference type="InterPro" id="IPR048297">
    <property type="entry name" value="DUF936_dom_pln"/>
</dbReference>
<proteinExistence type="predicted"/>
<feature type="region of interest" description="Disordered" evidence="1">
    <location>
        <begin position="171"/>
        <end position="300"/>
    </location>
</feature>
<organism evidence="4 5">
    <name type="scientific">Papaver atlanticum</name>
    <dbReference type="NCBI Taxonomy" id="357466"/>
    <lineage>
        <taxon>Eukaryota</taxon>
        <taxon>Viridiplantae</taxon>
        <taxon>Streptophyta</taxon>
        <taxon>Embryophyta</taxon>
        <taxon>Tracheophyta</taxon>
        <taxon>Spermatophyta</taxon>
        <taxon>Magnoliopsida</taxon>
        <taxon>Ranunculales</taxon>
        <taxon>Papaveraceae</taxon>
        <taxon>Papaveroideae</taxon>
        <taxon>Papaver</taxon>
    </lineage>
</organism>
<feature type="compositionally biased region" description="Low complexity" evidence="1">
    <location>
        <begin position="174"/>
        <end position="188"/>
    </location>
</feature>
<keyword evidence="5" id="KW-1185">Reference proteome</keyword>
<evidence type="ECO:0000313" key="5">
    <source>
        <dbReference type="Proteomes" id="UP001202328"/>
    </source>
</evidence>
<dbReference type="Pfam" id="PF06075">
    <property type="entry name" value="DUF936"/>
    <property type="match status" value="1"/>
</dbReference>
<gene>
    <name evidence="4" type="ORF">MKW98_011540</name>
</gene>
<dbReference type="PANTHER" id="PTHR31928:SF2">
    <property type="entry name" value="EXPRESSED PROTEIN"/>
    <property type="match status" value="1"/>
</dbReference>
<evidence type="ECO:0000259" key="3">
    <source>
        <dbReference type="Pfam" id="PF21647"/>
    </source>
</evidence>
<feature type="compositionally biased region" description="Basic and acidic residues" evidence="1">
    <location>
        <begin position="134"/>
        <end position="152"/>
    </location>
</feature>
<evidence type="ECO:0000256" key="1">
    <source>
        <dbReference type="SAM" id="MobiDB-lite"/>
    </source>
</evidence>
<feature type="domain" description="DUF936" evidence="2">
    <location>
        <begin position="4"/>
        <end position="119"/>
    </location>
</feature>
<dbReference type="InterPro" id="IPR049172">
    <property type="entry name" value="DUF6857_pln"/>
</dbReference>
<feature type="compositionally biased region" description="Polar residues" evidence="1">
    <location>
        <begin position="273"/>
        <end position="300"/>
    </location>
</feature>